<proteinExistence type="predicted"/>
<evidence type="ECO:0000313" key="3">
    <source>
        <dbReference type="Proteomes" id="UP000325849"/>
    </source>
</evidence>
<dbReference type="OrthoDB" id="3492053at2"/>
<evidence type="ECO:0000256" key="1">
    <source>
        <dbReference type="SAM" id="Phobius"/>
    </source>
</evidence>
<dbReference type="Proteomes" id="UP000325849">
    <property type="component" value="Unassembled WGS sequence"/>
</dbReference>
<dbReference type="EMBL" id="VJZD01000009">
    <property type="protein sequence ID" value="MPY30480.1"/>
    <property type="molecule type" value="Genomic_DNA"/>
</dbReference>
<reference evidence="2 3" key="1">
    <citation type="submission" date="2019-07" db="EMBL/GenBank/DDBJ databases">
        <title>New species of Amycolatopsis and Streptomyces.</title>
        <authorList>
            <person name="Duangmal K."/>
            <person name="Teo W.F.A."/>
            <person name="Lipun K."/>
        </authorList>
    </citation>
    <scope>NUCLEOTIDE SEQUENCE [LARGE SCALE GENOMIC DNA]</scope>
    <source>
        <strain evidence="2 3">NBRC 109810</strain>
    </source>
</reference>
<evidence type="ECO:0000313" key="2">
    <source>
        <dbReference type="EMBL" id="MPY30480.1"/>
    </source>
</evidence>
<organism evidence="2 3">
    <name type="scientific">Streptomyces adustus</name>
    <dbReference type="NCBI Taxonomy" id="1609272"/>
    <lineage>
        <taxon>Bacteria</taxon>
        <taxon>Bacillati</taxon>
        <taxon>Actinomycetota</taxon>
        <taxon>Actinomycetes</taxon>
        <taxon>Kitasatosporales</taxon>
        <taxon>Streptomycetaceae</taxon>
        <taxon>Streptomyces</taxon>
    </lineage>
</organism>
<keyword evidence="1" id="KW-1133">Transmembrane helix</keyword>
<name>A0A5N8V5D3_9ACTN</name>
<dbReference type="RefSeq" id="WP_152885196.1">
    <property type="nucleotide sequence ID" value="NZ_VJZD01000009.1"/>
</dbReference>
<keyword evidence="3" id="KW-1185">Reference proteome</keyword>
<dbReference type="AlphaFoldDB" id="A0A5N8V5D3"/>
<feature type="transmembrane region" description="Helical" evidence="1">
    <location>
        <begin position="429"/>
        <end position="451"/>
    </location>
</feature>
<gene>
    <name evidence="2" type="ORF">FNH09_03890</name>
</gene>
<keyword evidence="1" id="KW-0812">Transmembrane</keyword>
<comment type="caution">
    <text evidence="2">The sequence shown here is derived from an EMBL/GenBank/DDBJ whole genome shotgun (WGS) entry which is preliminary data.</text>
</comment>
<accession>A0A5N8V5D3</accession>
<sequence length="487" mass="51909">MGDPNFSGINPENLLKTINNLASGSKTLHESRTAYFSRFQALGLDTGSLTEIGKIASWVDDELPMLRRRQKLAAAMEFEGVGPRPTMVQLREPIWTVRQAREEGADLAAQADELKDMDPAEAGPEFHRIAQELAAHKGDPDFDSSFYARMDPNLVKNLPMAVAMSDAPTAREDIKTFGAAFTAAVNADEPAPGFDKVLDLFHGDIPEDDPGAVFNRALLQGDDPDLWDTAWKHLEKAVTDLGDPKATWTVHAGLLASVIGFQSHLSEQLRGEAEQFSREAEAAYEKRVNAMSPKERARFRTETRAAAKASKAASREAERIYGKYGLGPMSRFMEASVGDSARWFADKAPFIRGGSAGAEAGWLGKVFRTGDRLPLVGTLLTVGGIAYDIKVNHSDPDVAVTSNVVSLGVGMATTWGTEALVVAAAGGPVGWAVGAGILVGAGLGYGAYYVLNTQTGKKAVHAVTHAVEDVGKSIGGAAESVGGWLGL</sequence>
<protein>
    <submittedName>
        <fullName evidence="2">Uncharacterized protein</fullName>
    </submittedName>
</protein>
<keyword evidence="1" id="KW-0472">Membrane</keyword>